<feature type="transmembrane region" description="Helical" evidence="1">
    <location>
        <begin position="27"/>
        <end position="48"/>
    </location>
</feature>
<accession>A0A5D2ARP0</accession>
<keyword evidence="1" id="KW-0812">Transmembrane</keyword>
<gene>
    <name evidence="2" type="ORF">ES288_D11G250500v1</name>
</gene>
<evidence type="ECO:0000256" key="1">
    <source>
        <dbReference type="SAM" id="Phobius"/>
    </source>
</evidence>
<evidence type="ECO:0000313" key="3">
    <source>
        <dbReference type="Proteomes" id="UP000323506"/>
    </source>
</evidence>
<dbReference type="Proteomes" id="UP000323506">
    <property type="component" value="Chromosome D11"/>
</dbReference>
<reference evidence="2 3" key="1">
    <citation type="submission" date="2019-06" db="EMBL/GenBank/DDBJ databases">
        <title>WGS assembly of Gossypium darwinii.</title>
        <authorList>
            <person name="Chen Z.J."/>
            <person name="Sreedasyam A."/>
            <person name="Ando A."/>
            <person name="Song Q."/>
            <person name="De L."/>
            <person name="Hulse-Kemp A."/>
            <person name="Ding M."/>
            <person name="Ye W."/>
            <person name="Kirkbride R."/>
            <person name="Jenkins J."/>
            <person name="Plott C."/>
            <person name="Lovell J."/>
            <person name="Lin Y.-M."/>
            <person name="Vaughn R."/>
            <person name="Liu B."/>
            <person name="Li W."/>
            <person name="Simpson S."/>
            <person name="Scheffler B."/>
            <person name="Saski C."/>
            <person name="Grover C."/>
            <person name="Hu G."/>
            <person name="Conover J."/>
            <person name="Carlson J."/>
            <person name="Shu S."/>
            <person name="Boston L."/>
            <person name="Williams M."/>
            <person name="Peterson D."/>
            <person name="Mcgee K."/>
            <person name="Jones D."/>
            <person name="Wendel J."/>
            <person name="Stelly D."/>
            <person name="Grimwood J."/>
            <person name="Schmutz J."/>
        </authorList>
    </citation>
    <scope>NUCLEOTIDE SEQUENCE [LARGE SCALE GENOMIC DNA]</scope>
    <source>
        <strain evidence="2">1808015.09</strain>
    </source>
</reference>
<keyword evidence="1" id="KW-0472">Membrane</keyword>
<dbReference type="AlphaFoldDB" id="A0A5D2ARP0"/>
<organism evidence="2 3">
    <name type="scientific">Gossypium darwinii</name>
    <name type="common">Darwin's cotton</name>
    <name type="synonym">Gossypium barbadense var. darwinii</name>
    <dbReference type="NCBI Taxonomy" id="34276"/>
    <lineage>
        <taxon>Eukaryota</taxon>
        <taxon>Viridiplantae</taxon>
        <taxon>Streptophyta</taxon>
        <taxon>Embryophyta</taxon>
        <taxon>Tracheophyta</taxon>
        <taxon>Spermatophyta</taxon>
        <taxon>Magnoliopsida</taxon>
        <taxon>eudicotyledons</taxon>
        <taxon>Gunneridae</taxon>
        <taxon>Pentapetalae</taxon>
        <taxon>rosids</taxon>
        <taxon>malvids</taxon>
        <taxon>Malvales</taxon>
        <taxon>Malvaceae</taxon>
        <taxon>Malvoideae</taxon>
        <taxon>Gossypium</taxon>
    </lineage>
</organism>
<proteinExistence type="predicted"/>
<keyword evidence="1" id="KW-1133">Transmembrane helix</keyword>
<evidence type="ECO:0000313" key="2">
    <source>
        <dbReference type="EMBL" id="TYG46356.1"/>
    </source>
</evidence>
<sequence>MKTPQLQLLENVAIENVNKYCCVGETAWIFVQPTTFKVLLNTITYVLLYRRKSPRHSFLDIYSCSFLFFDLSIF</sequence>
<name>A0A5D2ARP0_GOSDA</name>
<keyword evidence="3" id="KW-1185">Reference proteome</keyword>
<dbReference type="EMBL" id="CM017711">
    <property type="protein sequence ID" value="TYG46356.1"/>
    <property type="molecule type" value="Genomic_DNA"/>
</dbReference>
<protein>
    <submittedName>
        <fullName evidence="2">Uncharacterized protein</fullName>
    </submittedName>
</protein>